<feature type="region of interest" description="Disordered" evidence="8">
    <location>
        <begin position="347"/>
        <end position="374"/>
    </location>
</feature>
<proteinExistence type="predicted"/>
<dbReference type="PANTHER" id="PTHR43289">
    <property type="entry name" value="MITOGEN-ACTIVATED PROTEIN KINASE KINASE KINASE 20-RELATED"/>
    <property type="match status" value="1"/>
</dbReference>
<evidence type="ECO:0000313" key="11">
    <source>
        <dbReference type="Proteomes" id="UP000642070"/>
    </source>
</evidence>
<feature type="region of interest" description="Disordered" evidence="8">
    <location>
        <begin position="403"/>
        <end position="439"/>
    </location>
</feature>
<dbReference type="Proteomes" id="UP000642070">
    <property type="component" value="Unassembled WGS sequence"/>
</dbReference>
<keyword evidence="4 7" id="KW-0547">Nucleotide-binding</keyword>
<feature type="domain" description="Protein kinase" evidence="9">
    <location>
        <begin position="45"/>
        <end position="297"/>
    </location>
</feature>
<evidence type="ECO:0000256" key="1">
    <source>
        <dbReference type="ARBA" id="ARBA00012513"/>
    </source>
</evidence>
<dbReference type="PROSITE" id="PS50011">
    <property type="entry name" value="PROTEIN_KINASE_DOM"/>
    <property type="match status" value="1"/>
</dbReference>
<keyword evidence="2" id="KW-0723">Serine/threonine-protein kinase</keyword>
<keyword evidence="11" id="KW-1185">Reference proteome</keyword>
<comment type="caution">
    <text evidence="10">The sequence shown here is derived from an EMBL/GenBank/DDBJ whole genome shotgun (WGS) entry which is preliminary data.</text>
</comment>
<keyword evidence="5" id="KW-0418">Kinase</keyword>
<dbReference type="InterPro" id="IPR011009">
    <property type="entry name" value="Kinase-like_dom_sf"/>
</dbReference>
<dbReference type="Gene3D" id="3.30.200.20">
    <property type="entry name" value="Phosphorylase Kinase, domain 1"/>
    <property type="match status" value="1"/>
</dbReference>
<dbReference type="PROSITE" id="PS00108">
    <property type="entry name" value="PROTEIN_KINASE_ST"/>
    <property type="match status" value="1"/>
</dbReference>
<feature type="compositionally biased region" description="Low complexity" evidence="8">
    <location>
        <begin position="403"/>
        <end position="415"/>
    </location>
</feature>
<evidence type="ECO:0000313" key="10">
    <source>
        <dbReference type="EMBL" id="GGM71562.1"/>
    </source>
</evidence>
<dbReference type="Gene3D" id="1.10.510.10">
    <property type="entry name" value="Transferase(Phosphotransferase) domain 1"/>
    <property type="match status" value="1"/>
</dbReference>
<dbReference type="CDD" id="cd14014">
    <property type="entry name" value="STKc_PknB_like"/>
    <property type="match status" value="1"/>
</dbReference>
<dbReference type="InterPro" id="IPR017441">
    <property type="entry name" value="Protein_kinase_ATP_BS"/>
</dbReference>
<feature type="region of interest" description="Disordered" evidence="8">
    <location>
        <begin position="1"/>
        <end position="36"/>
    </location>
</feature>
<name>A0A917X4H0_9ACTN</name>
<dbReference type="InterPro" id="IPR008271">
    <property type="entry name" value="Ser/Thr_kinase_AS"/>
</dbReference>
<organism evidence="10 11">
    <name type="scientific">Dactylosporangium sucinum</name>
    <dbReference type="NCBI Taxonomy" id="1424081"/>
    <lineage>
        <taxon>Bacteria</taxon>
        <taxon>Bacillati</taxon>
        <taxon>Actinomycetota</taxon>
        <taxon>Actinomycetes</taxon>
        <taxon>Micromonosporales</taxon>
        <taxon>Micromonosporaceae</taxon>
        <taxon>Dactylosporangium</taxon>
    </lineage>
</organism>
<dbReference type="GO" id="GO:0004674">
    <property type="term" value="F:protein serine/threonine kinase activity"/>
    <property type="evidence" value="ECO:0007669"/>
    <property type="project" value="UniProtKB-KW"/>
</dbReference>
<dbReference type="PROSITE" id="PS00107">
    <property type="entry name" value="PROTEIN_KINASE_ATP"/>
    <property type="match status" value="1"/>
</dbReference>
<dbReference type="EC" id="2.7.11.1" evidence="1"/>
<dbReference type="Pfam" id="PF00069">
    <property type="entry name" value="Pkinase"/>
    <property type="match status" value="1"/>
</dbReference>
<dbReference type="InterPro" id="IPR000719">
    <property type="entry name" value="Prot_kinase_dom"/>
</dbReference>
<keyword evidence="3" id="KW-0808">Transferase</keyword>
<evidence type="ECO:0000256" key="6">
    <source>
        <dbReference type="ARBA" id="ARBA00022840"/>
    </source>
</evidence>
<dbReference type="SUPFAM" id="SSF56112">
    <property type="entry name" value="Protein kinase-like (PK-like)"/>
    <property type="match status" value="1"/>
</dbReference>
<evidence type="ECO:0000256" key="8">
    <source>
        <dbReference type="SAM" id="MobiDB-lite"/>
    </source>
</evidence>
<dbReference type="RefSeq" id="WP_190255913.1">
    <property type="nucleotide sequence ID" value="NZ_BMPI01000063.1"/>
</dbReference>
<evidence type="ECO:0000256" key="7">
    <source>
        <dbReference type="PROSITE-ProRule" id="PRU10141"/>
    </source>
</evidence>
<sequence length="541" mass="56275">MTWQEDAEDLAQAEDRAVVEPPPCTNPAGSPRRSTDMADTIAGRYRLSRVIGSGGMSRVWAATDELLDRPVAVKEILPVPGLPEDLWTRTLQEARAAARLAHPNVVRVYDVLFGDGRPWIIMEYLTCRSLEAAVRARGPLPPPEAARMALSVLDGLAAAHRAGVLHRDVKPANVLLTDDGRVLLGDFGIAVFDALPLSAGPLVASPAYVAPERFRDGLSTAHGDLWSFGAMLYYAVEGRPPFSRPTTTSVLGALTSSPVDPVRLAGPLEPVIEGLLRRDPGERLTATRTRLLLTSVLSADAAPSPAASPSLPPPAAVAEPASGAASFVGRPALVRGRSPLRRLRTWIGRPGFPADRPAGSPAQRPDRAPDARTATTRARGLLAAGAAALLGGAAAAVLLSLPSSSSTSSSTGAPAGCADPASAPSLPATGATPIVGGPEPDGSVLHTDPQGFRVALPADWLRSTDAASVCFVAPSGAVRLTVTAAPADGGREFSYDAAGRRWHTEQVRSATGHLLSWTAGEADFPASRSRFDTIAGTFAAL</sequence>
<evidence type="ECO:0000256" key="5">
    <source>
        <dbReference type="ARBA" id="ARBA00022777"/>
    </source>
</evidence>
<reference evidence="10" key="2">
    <citation type="submission" date="2020-09" db="EMBL/GenBank/DDBJ databases">
        <authorList>
            <person name="Sun Q."/>
            <person name="Ohkuma M."/>
        </authorList>
    </citation>
    <scope>NUCLEOTIDE SEQUENCE</scope>
    <source>
        <strain evidence="10">JCM 19831</strain>
    </source>
</reference>
<gene>
    <name evidence="10" type="ORF">GCM10007977_086760</name>
</gene>
<dbReference type="EMBL" id="BMPI01000063">
    <property type="protein sequence ID" value="GGM71562.1"/>
    <property type="molecule type" value="Genomic_DNA"/>
</dbReference>
<feature type="compositionally biased region" description="Acidic residues" evidence="8">
    <location>
        <begin position="1"/>
        <end position="12"/>
    </location>
</feature>
<keyword evidence="6 7" id="KW-0067">ATP-binding</keyword>
<protein>
    <recommendedName>
        <fullName evidence="1">non-specific serine/threonine protein kinase</fullName>
        <ecNumber evidence="1">2.7.11.1</ecNumber>
    </recommendedName>
</protein>
<dbReference type="GO" id="GO:0005524">
    <property type="term" value="F:ATP binding"/>
    <property type="evidence" value="ECO:0007669"/>
    <property type="project" value="UniProtKB-UniRule"/>
</dbReference>
<evidence type="ECO:0000256" key="3">
    <source>
        <dbReference type="ARBA" id="ARBA00022679"/>
    </source>
</evidence>
<evidence type="ECO:0000256" key="4">
    <source>
        <dbReference type="ARBA" id="ARBA00022741"/>
    </source>
</evidence>
<evidence type="ECO:0000256" key="2">
    <source>
        <dbReference type="ARBA" id="ARBA00022527"/>
    </source>
</evidence>
<dbReference type="SMART" id="SM00220">
    <property type="entry name" value="S_TKc"/>
    <property type="match status" value="1"/>
</dbReference>
<dbReference type="PANTHER" id="PTHR43289:SF6">
    <property type="entry name" value="SERINE_THREONINE-PROTEIN KINASE NEKL-3"/>
    <property type="match status" value="1"/>
</dbReference>
<dbReference type="AlphaFoldDB" id="A0A917X4H0"/>
<feature type="binding site" evidence="7">
    <location>
        <position position="74"/>
    </location>
    <ligand>
        <name>ATP</name>
        <dbReference type="ChEBI" id="CHEBI:30616"/>
    </ligand>
</feature>
<evidence type="ECO:0000259" key="9">
    <source>
        <dbReference type="PROSITE" id="PS50011"/>
    </source>
</evidence>
<accession>A0A917X4H0</accession>
<reference evidence="10" key="1">
    <citation type="journal article" date="2014" name="Int. J. Syst. Evol. Microbiol.">
        <title>Complete genome sequence of Corynebacterium casei LMG S-19264T (=DSM 44701T), isolated from a smear-ripened cheese.</title>
        <authorList>
            <consortium name="US DOE Joint Genome Institute (JGI-PGF)"/>
            <person name="Walter F."/>
            <person name="Albersmeier A."/>
            <person name="Kalinowski J."/>
            <person name="Ruckert C."/>
        </authorList>
    </citation>
    <scope>NUCLEOTIDE SEQUENCE</scope>
    <source>
        <strain evidence="10">JCM 19831</strain>
    </source>
</reference>